<reference evidence="6" key="1">
    <citation type="submission" date="2017-01" db="EMBL/GenBank/DDBJ databases">
        <authorList>
            <person name="Varghese N."/>
            <person name="Submissions S."/>
        </authorList>
    </citation>
    <scope>NUCLEOTIDE SEQUENCE [LARGE SCALE GENOMIC DNA]</scope>
    <source>
        <strain evidence="6">DSM 18017</strain>
    </source>
</reference>
<evidence type="ECO:0000313" key="6">
    <source>
        <dbReference type="Proteomes" id="UP000186744"/>
    </source>
</evidence>
<dbReference type="Proteomes" id="UP000186744">
    <property type="component" value="Unassembled WGS sequence"/>
</dbReference>
<keyword evidence="2" id="KW-0680">Restriction system</keyword>
<gene>
    <name evidence="5" type="ORF">SAMN05421786_106162</name>
</gene>
<dbReference type="SUPFAM" id="SSF116734">
    <property type="entry name" value="DNA methylase specificity domain"/>
    <property type="match status" value="2"/>
</dbReference>
<name>A0A1N7PT38_9FLAO</name>
<organism evidence="5 6">
    <name type="scientific">Chryseobacterium ureilyticum</name>
    <dbReference type="NCBI Taxonomy" id="373668"/>
    <lineage>
        <taxon>Bacteria</taxon>
        <taxon>Pseudomonadati</taxon>
        <taxon>Bacteroidota</taxon>
        <taxon>Flavobacteriia</taxon>
        <taxon>Flavobacteriales</taxon>
        <taxon>Weeksellaceae</taxon>
        <taxon>Chryseobacterium group</taxon>
        <taxon>Chryseobacterium</taxon>
    </lineage>
</organism>
<dbReference type="InterPro" id="IPR000055">
    <property type="entry name" value="Restrct_endonuc_typeI_TRD"/>
</dbReference>
<dbReference type="OrthoDB" id="1100212at2"/>
<protein>
    <submittedName>
        <fullName evidence="5">Type I restriction modification DNA specificity domain-containing protein</fullName>
    </submittedName>
</protein>
<keyword evidence="3" id="KW-0238">DNA-binding</keyword>
<dbReference type="GO" id="GO:0003677">
    <property type="term" value="F:DNA binding"/>
    <property type="evidence" value="ECO:0007669"/>
    <property type="project" value="UniProtKB-KW"/>
</dbReference>
<dbReference type="EMBL" id="FTOL01000006">
    <property type="protein sequence ID" value="SIT13720.1"/>
    <property type="molecule type" value="Genomic_DNA"/>
</dbReference>
<evidence type="ECO:0000259" key="4">
    <source>
        <dbReference type="Pfam" id="PF01420"/>
    </source>
</evidence>
<proteinExistence type="inferred from homology"/>
<dbReference type="Pfam" id="PF01420">
    <property type="entry name" value="Methylase_S"/>
    <property type="match status" value="2"/>
</dbReference>
<evidence type="ECO:0000256" key="2">
    <source>
        <dbReference type="ARBA" id="ARBA00022747"/>
    </source>
</evidence>
<dbReference type="RefSeq" id="WP_076553044.1">
    <property type="nucleotide sequence ID" value="NZ_FTOL01000006.1"/>
</dbReference>
<evidence type="ECO:0000256" key="3">
    <source>
        <dbReference type="ARBA" id="ARBA00023125"/>
    </source>
</evidence>
<evidence type="ECO:0000256" key="1">
    <source>
        <dbReference type="ARBA" id="ARBA00010923"/>
    </source>
</evidence>
<dbReference type="GO" id="GO:0009307">
    <property type="term" value="P:DNA restriction-modification system"/>
    <property type="evidence" value="ECO:0007669"/>
    <property type="project" value="UniProtKB-KW"/>
</dbReference>
<evidence type="ECO:0000313" key="5">
    <source>
        <dbReference type="EMBL" id="SIT13720.1"/>
    </source>
</evidence>
<accession>A0A1N7PT38</accession>
<feature type="domain" description="Type I restriction modification DNA specificity" evidence="4">
    <location>
        <begin position="196"/>
        <end position="337"/>
    </location>
</feature>
<keyword evidence="6" id="KW-1185">Reference proteome</keyword>
<dbReference type="Gene3D" id="3.90.220.20">
    <property type="entry name" value="DNA methylase specificity domains"/>
    <property type="match status" value="2"/>
</dbReference>
<feature type="domain" description="Type I restriction modification DNA specificity" evidence="4">
    <location>
        <begin position="4"/>
        <end position="167"/>
    </location>
</feature>
<sequence length="365" mass="41057">MLQNVEWGEYRLDILFDINPTKYYRLTNNEIISHNGKVPLISNSSTDNGIMGYSNLPALNIGNTLTCSDTTMGAETMFYQDLDFIGYSHIQHLVPKFKPFNKAIASVIISASRVATSKKFDYGNKFNRDAMNQTIIQLPTKNGAIDFDFMESFIAELEAERIAELEAYLSATGLKDYTLTPQEEKVLQDFENDNFNWETYNVEKLFGKSTRGKRLKSSDRIAGNLPFATAGEADQGISAFIGNDVTIFPKNTTTIDMFGSAKYRNYEYGADDHVAVVYTNKLVKGASLFVTSAIHKSSYNGQYHYGRNFYAKDADELNISLPTLSKKPNYELMEVFMTAIRKLVIKDVVPYADKKIATTKAVTNN</sequence>
<dbReference type="AlphaFoldDB" id="A0A1N7PT38"/>
<dbReference type="InterPro" id="IPR044946">
    <property type="entry name" value="Restrct_endonuc_typeI_TRD_sf"/>
</dbReference>
<dbReference type="STRING" id="373668.SAMN05421786_106162"/>
<comment type="similarity">
    <text evidence="1">Belongs to the type-I restriction system S methylase family.</text>
</comment>